<dbReference type="PROSITE" id="PS50011">
    <property type="entry name" value="PROTEIN_KINASE_DOM"/>
    <property type="match status" value="1"/>
</dbReference>
<dbReference type="GO" id="GO:0005524">
    <property type="term" value="F:ATP binding"/>
    <property type="evidence" value="ECO:0007669"/>
    <property type="project" value="UniProtKB-UniRule"/>
</dbReference>
<reference evidence="14" key="1">
    <citation type="journal article" date="2020" name="Stud. Mycol.">
        <title>101 Dothideomycetes genomes: a test case for predicting lifestyles and emergence of pathogens.</title>
        <authorList>
            <person name="Haridas S."/>
            <person name="Albert R."/>
            <person name="Binder M."/>
            <person name="Bloem J."/>
            <person name="Labutti K."/>
            <person name="Salamov A."/>
            <person name="Andreopoulos B."/>
            <person name="Baker S."/>
            <person name="Barry K."/>
            <person name="Bills G."/>
            <person name="Bluhm B."/>
            <person name="Cannon C."/>
            <person name="Castanera R."/>
            <person name="Culley D."/>
            <person name="Daum C."/>
            <person name="Ezra D."/>
            <person name="Gonzalez J."/>
            <person name="Henrissat B."/>
            <person name="Kuo A."/>
            <person name="Liang C."/>
            <person name="Lipzen A."/>
            <person name="Lutzoni F."/>
            <person name="Magnuson J."/>
            <person name="Mondo S."/>
            <person name="Nolan M."/>
            <person name="Ohm R."/>
            <person name="Pangilinan J."/>
            <person name="Park H.-J."/>
            <person name="Ramirez L."/>
            <person name="Alfaro M."/>
            <person name="Sun H."/>
            <person name="Tritt A."/>
            <person name="Yoshinaga Y."/>
            <person name="Zwiers L.-H."/>
            <person name="Turgeon B."/>
            <person name="Goodwin S."/>
            <person name="Spatafora J."/>
            <person name="Crous P."/>
            <person name="Grigoriev I."/>
        </authorList>
    </citation>
    <scope>NUCLEOTIDE SEQUENCE</scope>
    <source>
        <strain evidence="14">CBS 115976</strain>
    </source>
</reference>
<dbReference type="InterPro" id="IPR000719">
    <property type="entry name" value="Prot_kinase_dom"/>
</dbReference>
<comment type="catalytic activity">
    <reaction evidence="10">
        <text>L-seryl-[protein] + ATP = O-phospho-L-seryl-[protein] + ADP + H(+)</text>
        <dbReference type="Rhea" id="RHEA:17989"/>
        <dbReference type="Rhea" id="RHEA-COMP:9863"/>
        <dbReference type="Rhea" id="RHEA-COMP:11604"/>
        <dbReference type="ChEBI" id="CHEBI:15378"/>
        <dbReference type="ChEBI" id="CHEBI:29999"/>
        <dbReference type="ChEBI" id="CHEBI:30616"/>
        <dbReference type="ChEBI" id="CHEBI:83421"/>
        <dbReference type="ChEBI" id="CHEBI:456216"/>
        <dbReference type="EC" id="2.7.11.22"/>
    </reaction>
</comment>
<proteinExistence type="inferred from homology"/>
<dbReference type="PANTHER" id="PTHR24056">
    <property type="entry name" value="CELL DIVISION PROTEIN KINASE"/>
    <property type="match status" value="1"/>
</dbReference>
<evidence type="ECO:0000256" key="2">
    <source>
        <dbReference type="ARBA" id="ARBA00006485"/>
    </source>
</evidence>
<evidence type="ECO:0000259" key="13">
    <source>
        <dbReference type="PROSITE" id="PS50011"/>
    </source>
</evidence>
<dbReference type="Gene3D" id="1.10.510.10">
    <property type="entry name" value="Transferase(Phosphotransferase) domain 1"/>
    <property type="match status" value="1"/>
</dbReference>
<keyword evidence="7 11" id="KW-0067">ATP-binding</keyword>
<dbReference type="GO" id="GO:0004693">
    <property type="term" value="F:cyclin-dependent protein serine/threonine kinase activity"/>
    <property type="evidence" value="ECO:0007669"/>
    <property type="project" value="UniProtKB-EC"/>
</dbReference>
<evidence type="ECO:0000256" key="8">
    <source>
        <dbReference type="ARBA" id="ARBA00023242"/>
    </source>
</evidence>
<evidence type="ECO:0000256" key="5">
    <source>
        <dbReference type="ARBA" id="ARBA00022741"/>
    </source>
</evidence>
<dbReference type="InterPro" id="IPR017441">
    <property type="entry name" value="Protein_kinase_ATP_BS"/>
</dbReference>
<keyword evidence="3" id="KW-0723">Serine/threonine-protein kinase</keyword>
<dbReference type="PROSITE" id="PS00108">
    <property type="entry name" value="PROTEIN_KINASE_ST"/>
    <property type="match status" value="1"/>
</dbReference>
<feature type="compositionally biased region" description="Basic and acidic residues" evidence="12">
    <location>
        <begin position="494"/>
        <end position="594"/>
    </location>
</feature>
<gene>
    <name evidence="14" type="ORF">BT63DRAFT_248458</name>
</gene>
<evidence type="ECO:0000256" key="10">
    <source>
        <dbReference type="ARBA" id="ARBA00048367"/>
    </source>
</evidence>
<evidence type="ECO:0000256" key="3">
    <source>
        <dbReference type="ARBA" id="ARBA00022527"/>
    </source>
</evidence>
<evidence type="ECO:0000313" key="15">
    <source>
        <dbReference type="Proteomes" id="UP000799302"/>
    </source>
</evidence>
<feature type="region of interest" description="Disordered" evidence="12">
    <location>
        <begin position="328"/>
        <end position="594"/>
    </location>
</feature>
<evidence type="ECO:0000256" key="11">
    <source>
        <dbReference type="PROSITE-ProRule" id="PRU10141"/>
    </source>
</evidence>
<evidence type="ECO:0000313" key="14">
    <source>
        <dbReference type="EMBL" id="KAF2669026.1"/>
    </source>
</evidence>
<comment type="catalytic activity">
    <reaction evidence="9">
        <text>L-threonyl-[protein] + ATP = O-phospho-L-threonyl-[protein] + ADP + H(+)</text>
        <dbReference type="Rhea" id="RHEA:46608"/>
        <dbReference type="Rhea" id="RHEA-COMP:11060"/>
        <dbReference type="Rhea" id="RHEA-COMP:11605"/>
        <dbReference type="ChEBI" id="CHEBI:15378"/>
        <dbReference type="ChEBI" id="CHEBI:30013"/>
        <dbReference type="ChEBI" id="CHEBI:30616"/>
        <dbReference type="ChEBI" id="CHEBI:61977"/>
        <dbReference type="ChEBI" id="CHEBI:456216"/>
        <dbReference type="EC" id="2.7.11.22"/>
    </reaction>
</comment>
<feature type="domain" description="Protein kinase" evidence="13">
    <location>
        <begin position="26"/>
        <end position="326"/>
    </location>
</feature>
<feature type="binding site" evidence="11">
    <location>
        <position position="55"/>
    </location>
    <ligand>
        <name>ATP</name>
        <dbReference type="ChEBI" id="CHEBI:30616"/>
    </ligand>
</feature>
<dbReference type="FunFam" id="1.10.510.10:FF:000562">
    <property type="entry name" value="Serine/threonine-protein kinase bur1"/>
    <property type="match status" value="1"/>
</dbReference>
<dbReference type="OrthoDB" id="28397at2759"/>
<evidence type="ECO:0000256" key="7">
    <source>
        <dbReference type="ARBA" id="ARBA00022840"/>
    </source>
</evidence>
<dbReference type="InterPro" id="IPR008271">
    <property type="entry name" value="Ser/Thr_kinase_AS"/>
</dbReference>
<dbReference type="Proteomes" id="UP000799302">
    <property type="component" value="Unassembled WGS sequence"/>
</dbReference>
<evidence type="ECO:0000256" key="4">
    <source>
        <dbReference type="ARBA" id="ARBA00022679"/>
    </source>
</evidence>
<organism evidence="14 15">
    <name type="scientific">Microthyrium microscopicum</name>
    <dbReference type="NCBI Taxonomy" id="703497"/>
    <lineage>
        <taxon>Eukaryota</taxon>
        <taxon>Fungi</taxon>
        <taxon>Dikarya</taxon>
        <taxon>Ascomycota</taxon>
        <taxon>Pezizomycotina</taxon>
        <taxon>Dothideomycetes</taxon>
        <taxon>Dothideomycetes incertae sedis</taxon>
        <taxon>Microthyriales</taxon>
        <taxon>Microthyriaceae</taxon>
        <taxon>Microthyrium</taxon>
    </lineage>
</organism>
<dbReference type="PROSITE" id="PS00107">
    <property type="entry name" value="PROTEIN_KINASE_ATP"/>
    <property type="match status" value="1"/>
</dbReference>
<dbReference type="InterPro" id="IPR011009">
    <property type="entry name" value="Kinase-like_dom_sf"/>
</dbReference>
<evidence type="ECO:0000256" key="1">
    <source>
        <dbReference type="ARBA" id="ARBA00004123"/>
    </source>
</evidence>
<keyword evidence="6 14" id="KW-0418">Kinase</keyword>
<dbReference type="GO" id="GO:0005634">
    <property type="term" value="C:nucleus"/>
    <property type="evidence" value="ECO:0007669"/>
    <property type="project" value="UniProtKB-SubCell"/>
</dbReference>
<dbReference type="AlphaFoldDB" id="A0A6A6UBN0"/>
<dbReference type="EMBL" id="MU004235">
    <property type="protein sequence ID" value="KAF2669026.1"/>
    <property type="molecule type" value="Genomic_DNA"/>
</dbReference>
<dbReference type="PANTHER" id="PTHR24056:SF233">
    <property type="entry name" value="CYCLIN-DEPENDENT KINASE 9"/>
    <property type="match status" value="1"/>
</dbReference>
<feature type="compositionally biased region" description="Polar residues" evidence="12">
    <location>
        <begin position="381"/>
        <end position="393"/>
    </location>
</feature>
<evidence type="ECO:0000256" key="12">
    <source>
        <dbReference type="SAM" id="MobiDB-lite"/>
    </source>
</evidence>
<keyword evidence="4" id="KW-0808">Transferase</keyword>
<name>A0A6A6UBN0_9PEZI</name>
<keyword evidence="8" id="KW-0539">Nucleus</keyword>
<dbReference type="Pfam" id="PF00069">
    <property type="entry name" value="Pkinase"/>
    <property type="match status" value="1"/>
</dbReference>
<dbReference type="Gene3D" id="3.30.200.20">
    <property type="entry name" value="Phosphorylase Kinase, domain 1"/>
    <property type="match status" value="1"/>
</dbReference>
<dbReference type="InterPro" id="IPR050108">
    <property type="entry name" value="CDK"/>
</dbReference>
<dbReference type="SMART" id="SM00220">
    <property type="entry name" value="S_TKc"/>
    <property type="match status" value="1"/>
</dbReference>
<protein>
    <submittedName>
        <fullName evidence="14">Pkinase-domain-containing protein</fullName>
    </submittedName>
</protein>
<evidence type="ECO:0000256" key="6">
    <source>
        <dbReference type="ARBA" id="ARBA00022777"/>
    </source>
</evidence>
<dbReference type="SUPFAM" id="SSF56112">
    <property type="entry name" value="Protein kinase-like (PK-like)"/>
    <property type="match status" value="1"/>
</dbReference>
<comment type="similarity">
    <text evidence="2">Belongs to the protein kinase superfamily. CMGC Ser/Thr protein kinase family. CDC2/CDKX subfamily.</text>
</comment>
<accession>A0A6A6UBN0</accession>
<keyword evidence="15" id="KW-1185">Reference proteome</keyword>
<evidence type="ECO:0000256" key="9">
    <source>
        <dbReference type="ARBA" id="ARBA00047811"/>
    </source>
</evidence>
<keyword evidence="5 11" id="KW-0547">Nucleotide-binding</keyword>
<feature type="compositionally biased region" description="Basic and acidic residues" evidence="12">
    <location>
        <begin position="334"/>
        <end position="349"/>
    </location>
</feature>
<sequence>MATASSSSTAVPLRRKYSGCSDLKAYSILRKLGEGTFGEVYQGHRKETGEVVALKKILMHNEREGFPITALRELKLLKTLAHSNVIKLEEMAVERTRELKKHAILYMVTPYMEHDLSGLLDNPNIRVTEPMRKCYMLQLFQGLNYLHQNHILHRDMKAANLLISNIGILKIADFGLARHYEGPTPKRGKGGGEATRDYTSLVVTRWYRPPELLLQLRRYTTAIDMWGAGCVFGEMFKRKPILQGQSDLHQAQIVFELVGSPNEQNMPGWERLHGAGPIKNFVSSSGNMNQYFREVDSHGLDLLKELFKLDWRKRINAIDAMDHPYFKSHPLPCRPEDIPTFEDSHELDRRNKKGEKPALPPAPMGGTVGGGGANGDWPGDHSTQGHGHQQQWGNDRGPPGAHRDNRQGSRVPAGAHGRDHHGNGSRGHDRDQRRPPPGAARPSAWQTENRPPPQNGAEDPSRGSTLPPPPGENSRHPLPLNPHRKKDTYVPAYDDGRRRDDARREDRPSRTPDRYNDRREGDRRDNRRDDNRRDDNRRDDRRYRDDRRRDEYRDPDRPRAGDDRYRDRGDRRDRARSGSPDSRDRGNNRYSRDR</sequence>
<feature type="compositionally biased region" description="Basic and acidic residues" evidence="12">
    <location>
        <begin position="416"/>
        <end position="434"/>
    </location>
</feature>
<comment type="subcellular location">
    <subcellularLocation>
        <location evidence="1">Nucleus</location>
    </subcellularLocation>
</comment>